<proteinExistence type="predicted"/>
<feature type="transmembrane region" description="Helical" evidence="1">
    <location>
        <begin position="86"/>
        <end position="107"/>
    </location>
</feature>
<gene>
    <name evidence="2" type="ORF">SAMN05216466_107323</name>
</gene>
<reference evidence="2 3" key="1">
    <citation type="submission" date="2016-10" db="EMBL/GenBank/DDBJ databases">
        <authorList>
            <person name="de Groot N.N."/>
        </authorList>
    </citation>
    <scope>NUCLEOTIDE SEQUENCE [LARGE SCALE GENOMIC DNA]</scope>
    <source>
        <strain evidence="2 3">LMG 2247</strain>
    </source>
</reference>
<sequence>MIVKEKSSIPLLEAEAPLPVKIAVLLFALVWVGQMHFLLPHLLYDFRQGLYASQVQQKAIATLGLWLALNATLMLAMVYQKNWARITQALSTMVGLLLIVWEVIFRAEFKPGILYFSNAVATVLLFLPSADAWFKKRPYS</sequence>
<keyword evidence="1" id="KW-1133">Transmembrane helix</keyword>
<evidence type="ECO:0000313" key="2">
    <source>
        <dbReference type="EMBL" id="SDH16467.1"/>
    </source>
</evidence>
<keyword evidence="1" id="KW-0472">Membrane</keyword>
<organism evidence="2 3">
    <name type="scientific">Paraburkholderia phenazinium</name>
    <dbReference type="NCBI Taxonomy" id="60549"/>
    <lineage>
        <taxon>Bacteria</taxon>
        <taxon>Pseudomonadati</taxon>
        <taxon>Pseudomonadota</taxon>
        <taxon>Betaproteobacteria</taxon>
        <taxon>Burkholderiales</taxon>
        <taxon>Burkholderiaceae</taxon>
        <taxon>Paraburkholderia</taxon>
    </lineage>
</organism>
<accession>A0A1G8A6I6</accession>
<dbReference type="AlphaFoldDB" id="A0A1G8A6I6"/>
<evidence type="ECO:0000256" key="1">
    <source>
        <dbReference type="SAM" id="Phobius"/>
    </source>
</evidence>
<dbReference type="EMBL" id="FNCJ01000007">
    <property type="protein sequence ID" value="SDH16467.1"/>
    <property type="molecule type" value="Genomic_DNA"/>
</dbReference>
<name>A0A1G8A6I6_9BURK</name>
<dbReference type="OrthoDB" id="9131460at2"/>
<dbReference type="Proteomes" id="UP000199706">
    <property type="component" value="Unassembled WGS sequence"/>
</dbReference>
<protein>
    <submittedName>
        <fullName evidence="2">Uncharacterized protein</fullName>
    </submittedName>
</protein>
<feature type="transmembrane region" description="Helical" evidence="1">
    <location>
        <begin position="113"/>
        <end position="134"/>
    </location>
</feature>
<feature type="transmembrane region" description="Helical" evidence="1">
    <location>
        <begin position="20"/>
        <end position="39"/>
    </location>
</feature>
<keyword evidence="1" id="KW-0812">Transmembrane</keyword>
<dbReference type="RefSeq" id="WP_090685943.1">
    <property type="nucleotide sequence ID" value="NZ_CADERL010000020.1"/>
</dbReference>
<evidence type="ECO:0000313" key="3">
    <source>
        <dbReference type="Proteomes" id="UP000199706"/>
    </source>
</evidence>
<feature type="transmembrane region" description="Helical" evidence="1">
    <location>
        <begin position="59"/>
        <end position="79"/>
    </location>
</feature>